<sequence length="148" mass="16161">MERLRFMHLRFVLAACIALLAAAGCASTNTTGVGIDAQRAALYRAHAGEPIDGFLGRINGWTSLDDTALVVWTGANRGYLLEVMGPCQELPWAHTITLSNGQFDRVSRFDELRVIGRGVAAIPCQIREIRPIDVKAVKEARKQAREAG</sequence>
<name>A0A974Y3K6_9GAMM</name>
<dbReference type="KEGG" id="lsf:I8J32_010205"/>
<dbReference type="AlphaFoldDB" id="A0A974Y3K6"/>
<organism evidence="2 3">
    <name type="scientific">Agrilutibacter solisilvae</name>
    <dbReference type="NCBI Taxonomy" id="2763317"/>
    <lineage>
        <taxon>Bacteria</taxon>
        <taxon>Pseudomonadati</taxon>
        <taxon>Pseudomonadota</taxon>
        <taxon>Gammaproteobacteria</taxon>
        <taxon>Lysobacterales</taxon>
        <taxon>Lysobacteraceae</taxon>
        <taxon>Agrilutibacter</taxon>
    </lineage>
</organism>
<dbReference type="InterPro" id="IPR045500">
    <property type="entry name" value="DUF6491"/>
</dbReference>
<keyword evidence="1" id="KW-0732">Signal</keyword>
<proteinExistence type="predicted"/>
<gene>
    <name evidence="2" type="ORF">I8J32_010205</name>
</gene>
<feature type="chain" id="PRO_5036879583" description="Lipoprotein" evidence="1">
    <location>
        <begin position="27"/>
        <end position="148"/>
    </location>
</feature>
<evidence type="ECO:0000313" key="2">
    <source>
        <dbReference type="EMBL" id="QSX77176.1"/>
    </source>
</evidence>
<protein>
    <recommendedName>
        <fullName evidence="4">Lipoprotein</fullName>
    </recommendedName>
</protein>
<accession>A0A974Y3K6</accession>
<dbReference type="EMBL" id="CP071518">
    <property type="protein sequence ID" value="QSX77176.1"/>
    <property type="molecule type" value="Genomic_DNA"/>
</dbReference>
<dbReference type="PROSITE" id="PS51257">
    <property type="entry name" value="PROKAR_LIPOPROTEIN"/>
    <property type="match status" value="1"/>
</dbReference>
<feature type="signal peptide" evidence="1">
    <location>
        <begin position="1"/>
        <end position="26"/>
    </location>
</feature>
<evidence type="ECO:0000313" key="3">
    <source>
        <dbReference type="Proteomes" id="UP000639274"/>
    </source>
</evidence>
<dbReference type="Pfam" id="PF20101">
    <property type="entry name" value="DUF6491"/>
    <property type="match status" value="1"/>
</dbReference>
<dbReference type="Proteomes" id="UP000639274">
    <property type="component" value="Chromosome"/>
</dbReference>
<evidence type="ECO:0008006" key="4">
    <source>
        <dbReference type="Google" id="ProtNLM"/>
    </source>
</evidence>
<evidence type="ECO:0000256" key="1">
    <source>
        <dbReference type="SAM" id="SignalP"/>
    </source>
</evidence>
<reference evidence="2 3" key="1">
    <citation type="submission" date="2021-03" db="EMBL/GenBank/DDBJ databases">
        <title>Lysobacter sp. nov. isolated from soil of gangwondo yeongwol, south Korea.</title>
        <authorList>
            <person name="Kim K.R."/>
            <person name="Kim K.H."/>
            <person name="Jeon C.O."/>
        </authorList>
    </citation>
    <scope>NUCLEOTIDE SEQUENCE [LARGE SCALE GENOMIC DNA]</scope>
    <source>
        <strain evidence="2 3">R19</strain>
    </source>
</reference>
<dbReference type="RefSeq" id="WP_200611711.1">
    <property type="nucleotide sequence ID" value="NZ_CP071518.1"/>
</dbReference>
<keyword evidence="3" id="KW-1185">Reference proteome</keyword>